<accession>A0A5Q3QBY0</accession>
<keyword evidence="2" id="KW-0472">Membrane</keyword>
<feature type="transmembrane region" description="Helical" evidence="2">
    <location>
        <begin position="20"/>
        <end position="37"/>
    </location>
</feature>
<feature type="region of interest" description="Disordered" evidence="1">
    <location>
        <begin position="176"/>
        <end position="245"/>
    </location>
</feature>
<evidence type="ECO:0000313" key="4">
    <source>
        <dbReference type="Proteomes" id="UP000371041"/>
    </source>
</evidence>
<gene>
    <name evidence="3" type="ORF">GIY23_04960</name>
</gene>
<dbReference type="AlphaFoldDB" id="A0A5Q3QBY0"/>
<keyword evidence="4" id="KW-1185">Reference proteome</keyword>
<proteinExistence type="predicted"/>
<dbReference type="EMBL" id="CP045929">
    <property type="protein sequence ID" value="QGK72058.1"/>
    <property type="molecule type" value="Genomic_DNA"/>
</dbReference>
<reference evidence="4" key="1">
    <citation type="submission" date="2019-11" db="EMBL/GenBank/DDBJ databases">
        <title>The complete genome sequence of Saccharopolyspora sp. E2A.</title>
        <authorList>
            <person name="Zhang G."/>
        </authorList>
    </citation>
    <scope>NUCLEOTIDE SEQUENCE [LARGE SCALE GENOMIC DNA]</scope>
    <source>
        <strain evidence="4">E2A</strain>
    </source>
</reference>
<dbReference type="Proteomes" id="UP000371041">
    <property type="component" value="Chromosome"/>
</dbReference>
<evidence type="ECO:0000256" key="1">
    <source>
        <dbReference type="SAM" id="MobiDB-lite"/>
    </source>
</evidence>
<protein>
    <submittedName>
        <fullName evidence="3">Uncharacterized protein</fullName>
    </submittedName>
</protein>
<evidence type="ECO:0000256" key="2">
    <source>
        <dbReference type="SAM" id="Phobius"/>
    </source>
</evidence>
<dbReference type="KEGG" id="sace:GIY23_04960"/>
<evidence type="ECO:0000313" key="3">
    <source>
        <dbReference type="EMBL" id="QGK72058.1"/>
    </source>
</evidence>
<sequence>MMPRPKQWVGFVILGTLVRWRAEITTLVIGLVLYVWLDSVGNPWITSGVFIGLPLLVFAVPYTRRMVVSRVWCVVDRHRIRSSLRQTKIRTVTRDGDYPLLFWARPTKTGERVWVWLPAGSAARDVEDALDYIAPACMARDARLHTIRKLSTVCAIDVIRRDPLAASAVGSPLSRFTKHHAPADPGAATVTPIKPTPPAPTTSSETTTDNGSRAASAADSQSSETARKPVAAVVVNGEDLSDYVD</sequence>
<organism evidence="3 4">
    <name type="scientific">Allosaccharopolyspora coralli</name>
    <dbReference type="NCBI Taxonomy" id="2665642"/>
    <lineage>
        <taxon>Bacteria</taxon>
        <taxon>Bacillati</taxon>
        <taxon>Actinomycetota</taxon>
        <taxon>Actinomycetes</taxon>
        <taxon>Pseudonocardiales</taxon>
        <taxon>Pseudonocardiaceae</taxon>
        <taxon>Allosaccharopolyspora</taxon>
    </lineage>
</organism>
<name>A0A5Q3QBY0_9PSEU</name>
<feature type="compositionally biased region" description="Low complexity" evidence="1">
    <location>
        <begin position="201"/>
        <end position="224"/>
    </location>
</feature>
<keyword evidence="2" id="KW-0812">Transmembrane</keyword>
<keyword evidence="2" id="KW-1133">Transmembrane helix</keyword>
<feature type="transmembrane region" description="Helical" evidence="2">
    <location>
        <begin position="43"/>
        <end position="62"/>
    </location>
</feature>